<dbReference type="Gene3D" id="4.10.60.10">
    <property type="entry name" value="Zinc finger, CCHC-type"/>
    <property type="match status" value="1"/>
</dbReference>
<dbReference type="OrthoDB" id="415724at2759"/>
<dbReference type="GO" id="GO:0008270">
    <property type="term" value="F:zinc ion binding"/>
    <property type="evidence" value="ECO:0007669"/>
    <property type="project" value="UniProtKB-KW"/>
</dbReference>
<keyword evidence="5" id="KW-0479">Metal-binding</keyword>
<feature type="domain" description="CCHC-type" evidence="7">
    <location>
        <begin position="144"/>
        <end position="160"/>
    </location>
</feature>
<dbReference type="InterPro" id="IPR043128">
    <property type="entry name" value="Rev_trsase/Diguanyl_cyclase"/>
</dbReference>
<dbReference type="InterPro" id="IPR001878">
    <property type="entry name" value="Znf_CCHC"/>
</dbReference>
<dbReference type="Pfam" id="PF00098">
    <property type="entry name" value="zf-CCHC"/>
    <property type="match status" value="1"/>
</dbReference>
<dbReference type="PROSITE" id="PS50158">
    <property type="entry name" value="ZF_CCHC"/>
    <property type="match status" value="1"/>
</dbReference>
<gene>
    <name evidence="8" type="ORF">CBR_g37978</name>
</gene>
<dbReference type="Gene3D" id="3.10.20.370">
    <property type="match status" value="1"/>
</dbReference>
<evidence type="ECO:0000256" key="6">
    <source>
        <dbReference type="SAM" id="MobiDB-lite"/>
    </source>
</evidence>
<dbReference type="InterPro" id="IPR036875">
    <property type="entry name" value="Znf_CCHC_sf"/>
</dbReference>
<evidence type="ECO:0000313" key="9">
    <source>
        <dbReference type="Proteomes" id="UP000265515"/>
    </source>
</evidence>
<dbReference type="GO" id="GO:0004190">
    <property type="term" value="F:aspartic-type endopeptidase activity"/>
    <property type="evidence" value="ECO:0007669"/>
    <property type="project" value="UniProtKB-KW"/>
</dbReference>
<keyword evidence="5" id="KW-0863">Zinc-finger</keyword>
<feature type="compositionally biased region" description="Basic and acidic residues" evidence="6">
    <location>
        <begin position="760"/>
        <end position="770"/>
    </location>
</feature>
<dbReference type="InterPro" id="IPR043502">
    <property type="entry name" value="DNA/RNA_pol_sf"/>
</dbReference>
<keyword evidence="3" id="KW-0238">DNA-binding</keyword>
<evidence type="ECO:0000256" key="1">
    <source>
        <dbReference type="ARBA" id="ARBA00022670"/>
    </source>
</evidence>
<dbReference type="Pfam" id="PF17919">
    <property type="entry name" value="RT_RNaseH_2"/>
    <property type="match status" value="1"/>
</dbReference>
<evidence type="ECO:0000256" key="3">
    <source>
        <dbReference type="ARBA" id="ARBA00023125"/>
    </source>
</evidence>
<proteinExistence type="predicted"/>
<reference evidence="8 9" key="1">
    <citation type="journal article" date="2018" name="Cell">
        <title>The Chara Genome: Secondary Complexity and Implications for Plant Terrestrialization.</title>
        <authorList>
            <person name="Nishiyama T."/>
            <person name="Sakayama H."/>
            <person name="Vries J.D."/>
            <person name="Buschmann H."/>
            <person name="Saint-Marcoux D."/>
            <person name="Ullrich K.K."/>
            <person name="Haas F.B."/>
            <person name="Vanderstraeten L."/>
            <person name="Becker D."/>
            <person name="Lang D."/>
            <person name="Vosolsobe S."/>
            <person name="Rombauts S."/>
            <person name="Wilhelmsson P.K.I."/>
            <person name="Janitza P."/>
            <person name="Kern R."/>
            <person name="Heyl A."/>
            <person name="Rumpler F."/>
            <person name="Villalobos L.I.A.C."/>
            <person name="Clay J.M."/>
            <person name="Skokan R."/>
            <person name="Toyoda A."/>
            <person name="Suzuki Y."/>
            <person name="Kagoshima H."/>
            <person name="Schijlen E."/>
            <person name="Tajeshwar N."/>
            <person name="Catarino B."/>
            <person name="Hetherington A.J."/>
            <person name="Saltykova A."/>
            <person name="Bonnot C."/>
            <person name="Breuninger H."/>
            <person name="Symeonidi A."/>
            <person name="Radhakrishnan G.V."/>
            <person name="Van Nieuwerburgh F."/>
            <person name="Deforce D."/>
            <person name="Chang C."/>
            <person name="Karol K.G."/>
            <person name="Hedrich R."/>
            <person name="Ulvskov P."/>
            <person name="Glockner G."/>
            <person name="Delwiche C.F."/>
            <person name="Petrasek J."/>
            <person name="Van de Peer Y."/>
            <person name="Friml J."/>
            <person name="Beilby M."/>
            <person name="Dolan L."/>
            <person name="Kohara Y."/>
            <person name="Sugano S."/>
            <person name="Fujiyama A."/>
            <person name="Delaux P.-M."/>
            <person name="Quint M."/>
            <person name="TheiBen G."/>
            <person name="Hagemann M."/>
            <person name="Harholt J."/>
            <person name="Dunand C."/>
            <person name="Zachgo S."/>
            <person name="Langdale J."/>
            <person name="Maumus F."/>
            <person name="Straeten D.V.D."/>
            <person name="Gould S.B."/>
            <person name="Rensing S.A."/>
        </authorList>
    </citation>
    <scope>NUCLEOTIDE SEQUENCE [LARGE SCALE GENOMIC DNA]</scope>
    <source>
        <strain evidence="8 9">S276</strain>
    </source>
</reference>
<dbReference type="InterPro" id="IPR050951">
    <property type="entry name" value="Retrovirus_Pol_polyprotein"/>
</dbReference>
<dbReference type="GO" id="GO:0006508">
    <property type="term" value="P:proteolysis"/>
    <property type="evidence" value="ECO:0007669"/>
    <property type="project" value="UniProtKB-KW"/>
</dbReference>
<organism evidence="8 9">
    <name type="scientific">Chara braunii</name>
    <name type="common">Braun's stonewort</name>
    <dbReference type="NCBI Taxonomy" id="69332"/>
    <lineage>
        <taxon>Eukaryota</taxon>
        <taxon>Viridiplantae</taxon>
        <taxon>Streptophyta</taxon>
        <taxon>Charophyceae</taxon>
        <taxon>Charales</taxon>
        <taxon>Characeae</taxon>
        <taxon>Chara</taxon>
    </lineage>
</organism>
<feature type="region of interest" description="Disordered" evidence="6">
    <location>
        <begin position="24"/>
        <end position="87"/>
    </location>
</feature>
<protein>
    <recommendedName>
        <fullName evidence="7">CCHC-type domain-containing protein</fullName>
    </recommendedName>
</protein>
<dbReference type="PANTHER" id="PTHR37984:SF5">
    <property type="entry name" value="PROTEIN NYNRIN-LIKE"/>
    <property type="match status" value="1"/>
</dbReference>
<evidence type="ECO:0000256" key="2">
    <source>
        <dbReference type="ARBA" id="ARBA00022750"/>
    </source>
</evidence>
<feature type="compositionally biased region" description="Basic and acidic residues" evidence="6">
    <location>
        <begin position="778"/>
        <end position="789"/>
    </location>
</feature>
<sequence length="862" mass="94684">MEHTLTEVIQYAIKYGKENYDVGLDSESDEDDPSGVRHNSYSATTRMFEDRFGLGPAKKGVDRKASSSASASRRPSRAQGGRGEKEVSMKEVAAQLVTVVAPLTEFVQGLQRQRLAAAQRQQAAMVVGAPMMGPTVAGAVQSLRCYNCNQPGHLAKDCPKPRAQGGPAGPSQIPLAAPTVAGQGRVATVMDTGATEMVTPAATEIGPDEYMAAAMFEPRTIGVILALEKNKFFLSEISFLGYIVTVDGLRPDPRKVAAVQEAPAPITLTQVRAFLGLASYYRRFIKGFAGIAKPLTNLLKKEEQLIWTPECEAAFQALKEALTSALLLARSDPTRPFALYTDWQPQAISVVLTQHGADGREHVIEYASKTLSQTQANYEACKGECLAVVWGIQHFRLYLYDQKFVLEHELLEHFQSPISDALLRNWFNDDRQLRFDIQQVNVPAPSVADLAVYSLLAQWVTYAGVYVDISPVPGQESTRVFIELRAIQVATNFVHSVATLTGDLTVLSGHDREPASRFLRDYALQVARSVARVQARGTHRFTAYEGLLRRTPEGALALLPYPMRNFPEYLVELTDVEQLPPADEDAWELHRALYSSVVLGMFTFFVEHEVHNVGKFLHVYYVIAKPKSEQEGTVALYPFGRIGTNRPGLLQLIHIELLSIAPVIAAEEEDLQLRLRTASAPCRSYNAAVIPDYLAREGESVVDFGHEDNSLRPPSSYPKPAALKAPRKRTVSKRRRTPSPEAQASRVGPVDEVVQPTPVREVDPVRERRVTLAIGPRPGEDRPVEEPRRSTGHPESTPQRPRLPNLNSHAAGPSGAGGGLGRVPYPASRPPLLAGPFRFRQPARDTPVIDISTSPEPDGPSN</sequence>
<evidence type="ECO:0000256" key="4">
    <source>
        <dbReference type="ARBA" id="ARBA00023268"/>
    </source>
</evidence>
<name>A0A388LPG3_CHABU</name>
<keyword evidence="4" id="KW-0511">Multifunctional enzyme</keyword>
<keyword evidence="1" id="KW-0645">Protease</keyword>
<feature type="compositionally biased region" description="Polar residues" evidence="6">
    <location>
        <begin position="851"/>
        <end position="862"/>
    </location>
</feature>
<comment type="caution">
    <text evidence="8">The sequence shown here is derived from an EMBL/GenBank/DDBJ whole genome shotgun (WGS) entry which is preliminary data.</text>
</comment>
<keyword evidence="2" id="KW-0378">Hydrolase</keyword>
<keyword evidence="2" id="KW-0064">Aspartyl protease</keyword>
<dbReference type="PANTHER" id="PTHR37984">
    <property type="entry name" value="PROTEIN CBG26694"/>
    <property type="match status" value="1"/>
</dbReference>
<dbReference type="AlphaFoldDB" id="A0A388LPG3"/>
<keyword evidence="9" id="KW-1185">Reference proteome</keyword>
<dbReference type="GO" id="GO:0003677">
    <property type="term" value="F:DNA binding"/>
    <property type="evidence" value="ECO:0007669"/>
    <property type="project" value="UniProtKB-KW"/>
</dbReference>
<evidence type="ECO:0000256" key="5">
    <source>
        <dbReference type="PROSITE-ProRule" id="PRU00047"/>
    </source>
</evidence>
<dbReference type="SMART" id="SM00343">
    <property type="entry name" value="ZnF_C2HC"/>
    <property type="match status" value="1"/>
</dbReference>
<keyword evidence="5" id="KW-0862">Zinc</keyword>
<dbReference type="Gramene" id="GBG84103">
    <property type="protein sequence ID" value="GBG84103"/>
    <property type="gene ID" value="CBR_g37978"/>
</dbReference>
<dbReference type="Gene3D" id="3.30.70.270">
    <property type="match status" value="1"/>
</dbReference>
<evidence type="ECO:0000259" key="7">
    <source>
        <dbReference type="PROSITE" id="PS50158"/>
    </source>
</evidence>
<dbReference type="InterPro" id="IPR041577">
    <property type="entry name" value="RT_RNaseH_2"/>
</dbReference>
<dbReference type="FunFam" id="3.30.70.270:FF:000020">
    <property type="entry name" value="Transposon Tf2-6 polyprotein-like Protein"/>
    <property type="match status" value="1"/>
</dbReference>
<dbReference type="FunFam" id="3.10.20.370:FF:000001">
    <property type="entry name" value="Retrovirus-related Pol polyprotein from transposon 17.6-like protein"/>
    <property type="match status" value="1"/>
</dbReference>
<dbReference type="SUPFAM" id="SSF57756">
    <property type="entry name" value="Retrovirus zinc finger-like domains"/>
    <property type="match status" value="1"/>
</dbReference>
<dbReference type="Proteomes" id="UP000265515">
    <property type="component" value="Unassembled WGS sequence"/>
</dbReference>
<feature type="compositionally biased region" description="Basic residues" evidence="6">
    <location>
        <begin position="725"/>
        <end position="737"/>
    </location>
</feature>
<dbReference type="SUPFAM" id="SSF56672">
    <property type="entry name" value="DNA/RNA polymerases"/>
    <property type="match status" value="1"/>
</dbReference>
<evidence type="ECO:0000313" key="8">
    <source>
        <dbReference type="EMBL" id="GBG84103.1"/>
    </source>
</evidence>
<dbReference type="EMBL" id="BFEA01000463">
    <property type="protein sequence ID" value="GBG84103.1"/>
    <property type="molecule type" value="Genomic_DNA"/>
</dbReference>
<feature type="region of interest" description="Disordered" evidence="6">
    <location>
        <begin position="705"/>
        <end position="862"/>
    </location>
</feature>
<feature type="compositionally biased region" description="Acidic residues" evidence="6">
    <location>
        <begin position="24"/>
        <end position="33"/>
    </location>
</feature>
<accession>A0A388LPG3</accession>